<evidence type="ECO:0000313" key="1">
    <source>
        <dbReference type="EMBL" id="CAD7011535.1"/>
    </source>
</evidence>
<evidence type="ECO:0000313" key="2">
    <source>
        <dbReference type="Proteomes" id="UP000606786"/>
    </source>
</evidence>
<reference evidence="1" key="1">
    <citation type="submission" date="2020-11" db="EMBL/GenBank/DDBJ databases">
        <authorList>
            <person name="Whitehead M."/>
        </authorList>
    </citation>
    <scope>NUCLEOTIDE SEQUENCE</scope>
    <source>
        <strain evidence="1">EGII</strain>
    </source>
</reference>
<dbReference type="AlphaFoldDB" id="A0A811V6L6"/>
<organism evidence="1 2">
    <name type="scientific">Ceratitis capitata</name>
    <name type="common">Mediterranean fruit fly</name>
    <name type="synonym">Tephritis capitata</name>
    <dbReference type="NCBI Taxonomy" id="7213"/>
    <lineage>
        <taxon>Eukaryota</taxon>
        <taxon>Metazoa</taxon>
        <taxon>Ecdysozoa</taxon>
        <taxon>Arthropoda</taxon>
        <taxon>Hexapoda</taxon>
        <taxon>Insecta</taxon>
        <taxon>Pterygota</taxon>
        <taxon>Neoptera</taxon>
        <taxon>Endopterygota</taxon>
        <taxon>Diptera</taxon>
        <taxon>Brachycera</taxon>
        <taxon>Muscomorpha</taxon>
        <taxon>Tephritoidea</taxon>
        <taxon>Tephritidae</taxon>
        <taxon>Ceratitis</taxon>
        <taxon>Ceratitis</taxon>
    </lineage>
</organism>
<proteinExistence type="predicted"/>
<keyword evidence="2" id="KW-1185">Reference proteome</keyword>
<dbReference type="EMBL" id="CAJHJT010000056">
    <property type="protein sequence ID" value="CAD7011535.1"/>
    <property type="molecule type" value="Genomic_DNA"/>
</dbReference>
<protein>
    <submittedName>
        <fullName evidence="1">(Mediterranean fruit fly) hypothetical protein</fullName>
    </submittedName>
</protein>
<comment type="caution">
    <text evidence="1">The sequence shown here is derived from an EMBL/GenBank/DDBJ whole genome shotgun (WGS) entry which is preliminary data.</text>
</comment>
<gene>
    <name evidence="1" type="ORF">CCAP1982_LOCUS19623</name>
</gene>
<name>A0A811V6L6_CERCA</name>
<dbReference type="Proteomes" id="UP000606786">
    <property type="component" value="Unassembled WGS sequence"/>
</dbReference>
<sequence>MAFVATCQEIPGLSTRNCIRNVNKEINLIKERAASGVIDVVNSGNSYNVGGVRELRQNAEFERSAVGRPHS</sequence>
<accession>A0A811V6L6</accession>